<evidence type="ECO:0000313" key="3">
    <source>
        <dbReference type="Proteomes" id="UP000278807"/>
    </source>
</evidence>
<reference evidence="4" key="1">
    <citation type="submission" date="2017-02" db="UniProtKB">
        <authorList>
            <consortium name="WormBaseParasite"/>
        </authorList>
    </citation>
    <scope>IDENTIFICATION</scope>
</reference>
<keyword evidence="3" id="KW-1185">Reference proteome</keyword>
<evidence type="ECO:0000256" key="1">
    <source>
        <dbReference type="SAM" id="Phobius"/>
    </source>
</evidence>
<evidence type="ECO:0000313" key="4">
    <source>
        <dbReference type="WBParaSite" id="HNAJ_0001211001-mRNA-1"/>
    </source>
</evidence>
<keyword evidence="1" id="KW-0812">Transmembrane</keyword>
<keyword evidence="1" id="KW-0472">Membrane</keyword>
<proteinExistence type="predicted"/>
<gene>
    <name evidence="2" type="ORF">HNAJ_LOCUS12099</name>
</gene>
<organism evidence="4">
    <name type="scientific">Rodentolepis nana</name>
    <name type="common">Dwarf tapeworm</name>
    <name type="synonym">Hymenolepis nana</name>
    <dbReference type="NCBI Taxonomy" id="102285"/>
    <lineage>
        <taxon>Eukaryota</taxon>
        <taxon>Metazoa</taxon>
        <taxon>Spiralia</taxon>
        <taxon>Lophotrochozoa</taxon>
        <taxon>Platyhelminthes</taxon>
        <taxon>Cestoda</taxon>
        <taxon>Eucestoda</taxon>
        <taxon>Cyclophyllidea</taxon>
        <taxon>Hymenolepididae</taxon>
        <taxon>Rodentolepis</taxon>
    </lineage>
</organism>
<sequence>MRDLNLAGHRIRWVYSSCLLASQYLWLSGVAVFLLPSIFGFPRCLAGSQYLCLSVVVFRAGHGSLAFRRCL</sequence>
<dbReference type="WBParaSite" id="HNAJ_0001211001-mRNA-1">
    <property type="protein sequence ID" value="HNAJ_0001211001-mRNA-1"/>
    <property type="gene ID" value="HNAJ_0001211001"/>
</dbReference>
<feature type="transmembrane region" description="Helical" evidence="1">
    <location>
        <begin position="47"/>
        <end position="67"/>
    </location>
</feature>
<keyword evidence="1" id="KW-1133">Transmembrane helix</keyword>
<feature type="transmembrane region" description="Helical" evidence="1">
    <location>
        <begin position="12"/>
        <end position="35"/>
    </location>
</feature>
<dbReference type="Proteomes" id="UP000278807">
    <property type="component" value="Unassembled WGS sequence"/>
</dbReference>
<dbReference type="EMBL" id="UZAE01014023">
    <property type="protein sequence ID" value="VDO12169.1"/>
    <property type="molecule type" value="Genomic_DNA"/>
</dbReference>
<dbReference type="AlphaFoldDB" id="A0A0R3TW85"/>
<evidence type="ECO:0000313" key="2">
    <source>
        <dbReference type="EMBL" id="VDO12169.1"/>
    </source>
</evidence>
<protein>
    <submittedName>
        <fullName evidence="4">Pecanex-like protein</fullName>
    </submittedName>
</protein>
<reference evidence="2 3" key="2">
    <citation type="submission" date="2018-11" db="EMBL/GenBank/DDBJ databases">
        <authorList>
            <consortium name="Pathogen Informatics"/>
        </authorList>
    </citation>
    <scope>NUCLEOTIDE SEQUENCE [LARGE SCALE GENOMIC DNA]</scope>
</reference>
<accession>A0A0R3TW85</accession>
<name>A0A0R3TW85_RODNA</name>